<evidence type="ECO:0000256" key="1">
    <source>
        <dbReference type="SAM" id="Phobius"/>
    </source>
</evidence>
<keyword evidence="3" id="KW-1185">Reference proteome</keyword>
<dbReference type="Proteomes" id="UP000191661">
    <property type="component" value="Unassembled WGS sequence"/>
</dbReference>
<keyword evidence="1" id="KW-1133">Transmembrane helix</keyword>
<evidence type="ECO:0000313" key="2">
    <source>
        <dbReference type="EMBL" id="OQD58637.1"/>
    </source>
</evidence>
<comment type="caution">
    <text evidence="2">The sequence shown here is derived from an EMBL/GenBank/DDBJ whole genome shotgun (WGS) entry which is preliminary data.</text>
</comment>
<keyword evidence="1" id="KW-0472">Membrane</keyword>
<evidence type="ECO:0000313" key="3">
    <source>
        <dbReference type="Proteomes" id="UP000191661"/>
    </source>
</evidence>
<dbReference type="RefSeq" id="WP_080460486.1">
    <property type="nucleotide sequence ID" value="NZ_JXMW01000011.1"/>
</dbReference>
<feature type="transmembrane region" description="Helical" evidence="1">
    <location>
        <begin position="135"/>
        <end position="154"/>
    </location>
</feature>
<feature type="transmembrane region" description="Helical" evidence="1">
    <location>
        <begin position="100"/>
        <end position="123"/>
    </location>
</feature>
<feature type="transmembrane region" description="Helical" evidence="1">
    <location>
        <begin position="74"/>
        <end position="93"/>
    </location>
</feature>
<dbReference type="Pfam" id="PF20589">
    <property type="entry name" value="DUF6790"/>
    <property type="match status" value="1"/>
</dbReference>
<sequence>MEMIYIFWIITIFGALIHLFLSKKERTKNRIFEIFLLWFLVIMVGFGSLFAFFGHVFTADMVANMIGWPTGSPFQFEVGIANLSYGILGILCWKLRDNFWTATIIAISVFYLGDGYFHIMNIIQVGNMAPGNAGFALYNDILIPIILITLLIAYKYTSKHVKINNASIKNN</sequence>
<dbReference type="EMBL" id="JXMW01000011">
    <property type="protein sequence ID" value="OQD58637.1"/>
    <property type="molecule type" value="Genomic_DNA"/>
</dbReference>
<dbReference type="InterPro" id="IPR046740">
    <property type="entry name" value="DUF6790"/>
</dbReference>
<name>A0A1V6N1Z6_METAZ</name>
<reference evidence="2 3" key="1">
    <citation type="submission" date="2014-12" db="EMBL/GenBank/DDBJ databases">
        <title>Genome sequence of Methanobrevibacter arboriphilicus DH1, DSM1125.</title>
        <authorList>
            <person name="Poehlein A."/>
            <person name="Thauer R.K."/>
            <person name="Seedorf H."/>
            <person name="Daniel R."/>
        </authorList>
    </citation>
    <scope>NUCLEOTIDE SEQUENCE [LARGE SCALE GENOMIC DNA]</scope>
    <source>
        <strain evidence="2 3">DH1</strain>
    </source>
</reference>
<feature type="transmembrane region" description="Helical" evidence="1">
    <location>
        <begin position="34"/>
        <end position="54"/>
    </location>
</feature>
<accession>A0A1V6N1Z6</accession>
<dbReference type="AlphaFoldDB" id="A0A1V6N1Z6"/>
<protein>
    <submittedName>
        <fullName evidence="2">Uncharacterized protein</fullName>
    </submittedName>
</protein>
<gene>
    <name evidence="2" type="ORF">MBBAR_11c00300</name>
</gene>
<proteinExistence type="predicted"/>
<dbReference type="OrthoDB" id="70868at2157"/>
<organism evidence="2 3">
    <name type="scientific">Methanobrevibacter arboriphilus JCM 13429 = DSM 1125</name>
    <dbReference type="NCBI Taxonomy" id="1300164"/>
    <lineage>
        <taxon>Archaea</taxon>
        <taxon>Methanobacteriati</taxon>
        <taxon>Methanobacteriota</taxon>
        <taxon>Methanomada group</taxon>
        <taxon>Methanobacteria</taxon>
        <taxon>Methanobacteriales</taxon>
        <taxon>Methanobacteriaceae</taxon>
        <taxon>Methanobrevibacter</taxon>
    </lineage>
</organism>
<keyword evidence="1" id="KW-0812">Transmembrane</keyword>
<feature type="transmembrane region" description="Helical" evidence="1">
    <location>
        <begin position="6"/>
        <end position="22"/>
    </location>
</feature>